<accession>B8HJJ4</accession>
<dbReference type="HOGENOM" id="CLU_2550991_0_0_11"/>
<evidence type="ECO:0000313" key="2">
    <source>
        <dbReference type="Proteomes" id="UP000002505"/>
    </source>
</evidence>
<dbReference type="RefSeq" id="WP_012623622.1">
    <property type="nucleotide sequence ID" value="NC_011881.1"/>
</dbReference>
<dbReference type="AlphaFoldDB" id="B8HJJ4"/>
<keyword evidence="2" id="KW-1185">Reference proteome</keyword>
<name>B8HJJ4_PSECP</name>
<reference evidence="1" key="1">
    <citation type="submission" date="2009-01" db="EMBL/GenBank/DDBJ databases">
        <title>Complete sequence of plasmid2 of Arthrobacter chlorophenolicus A6.</title>
        <authorList>
            <consortium name="US DOE Joint Genome Institute"/>
            <person name="Lucas S."/>
            <person name="Copeland A."/>
            <person name="Lapidus A."/>
            <person name="Glavina del Rio T."/>
            <person name="Tice H."/>
            <person name="Bruce D."/>
            <person name="Goodwin L."/>
            <person name="Pitluck S."/>
            <person name="Goltsman E."/>
            <person name="Clum A."/>
            <person name="Larimer F."/>
            <person name="Land M."/>
            <person name="Hauser L."/>
            <person name="Kyrpides N."/>
            <person name="Mikhailova N."/>
            <person name="Jansson J."/>
            <person name="Richardson P."/>
        </authorList>
    </citation>
    <scope>NUCLEOTIDE SEQUENCE [LARGE SCALE GENOMIC DNA]</scope>
    <source>
        <strain evidence="1">A6</strain>
        <plasmid evidence="1">pACHL02</plasmid>
    </source>
</reference>
<sequence length="82" mass="9541">MSENPEEAVRSTNPKFPGYAKRQDEREWLVYRTDDQQVGLMMETDIHGVFDVLSLHRSEPVEVQGFQAALAYCLENFRPRPL</sequence>
<dbReference type="EMBL" id="CP001343">
    <property type="protein sequence ID" value="ACL42592.1"/>
    <property type="molecule type" value="Genomic_DNA"/>
</dbReference>
<gene>
    <name evidence="1" type="ordered locus">Achl_4641</name>
</gene>
<dbReference type="KEGG" id="ach:Achl_4641"/>
<organism evidence="1 2">
    <name type="scientific">Pseudarthrobacter chlorophenolicus (strain ATCC 700700 / DSM 12829 / CIP 107037 / JCM 12360 / KCTC 9906 / NCIMB 13794 / A6)</name>
    <name type="common">Arthrobacter chlorophenolicus</name>
    <dbReference type="NCBI Taxonomy" id="452863"/>
    <lineage>
        <taxon>Bacteria</taxon>
        <taxon>Bacillati</taxon>
        <taxon>Actinomycetota</taxon>
        <taxon>Actinomycetes</taxon>
        <taxon>Micrococcales</taxon>
        <taxon>Micrococcaceae</taxon>
        <taxon>Pseudarthrobacter</taxon>
    </lineage>
</organism>
<dbReference type="OrthoDB" id="9939042at2"/>
<dbReference type="Proteomes" id="UP000002505">
    <property type="component" value="Plasmid pACHL02"/>
</dbReference>
<evidence type="ECO:0000313" key="1">
    <source>
        <dbReference type="EMBL" id="ACL42592.1"/>
    </source>
</evidence>
<protein>
    <submittedName>
        <fullName evidence="1">Uncharacterized protein</fullName>
    </submittedName>
</protein>
<keyword evidence="1" id="KW-0614">Plasmid</keyword>
<proteinExistence type="predicted"/>
<geneLocation type="plasmid" evidence="1 2">
    <name>pACHL02</name>
</geneLocation>